<feature type="transmembrane region" description="Helical" evidence="2">
    <location>
        <begin position="534"/>
        <end position="557"/>
    </location>
</feature>
<dbReference type="PROSITE" id="PS50005">
    <property type="entry name" value="TPR"/>
    <property type="match status" value="1"/>
</dbReference>
<keyword evidence="1" id="KW-0802">TPR repeat</keyword>
<keyword evidence="3" id="KW-0732">Signal</keyword>
<keyword evidence="2" id="KW-1133">Transmembrane helix</keyword>
<reference evidence="4" key="1">
    <citation type="journal article" date="2020" name="mSystems">
        <title>Genome- and Community-Level Interaction Insights into Carbon Utilization and Element Cycling Functions of Hydrothermarchaeota in Hydrothermal Sediment.</title>
        <authorList>
            <person name="Zhou Z."/>
            <person name="Liu Y."/>
            <person name="Xu W."/>
            <person name="Pan J."/>
            <person name="Luo Z.H."/>
            <person name="Li M."/>
        </authorList>
    </citation>
    <scope>NUCLEOTIDE SEQUENCE [LARGE SCALE GENOMIC DNA]</scope>
    <source>
        <strain evidence="4">SpSt-1233</strain>
    </source>
</reference>
<feature type="transmembrane region" description="Helical" evidence="2">
    <location>
        <begin position="569"/>
        <end position="588"/>
    </location>
</feature>
<keyword evidence="2" id="KW-0812">Transmembrane</keyword>
<feature type="chain" id="PRO_5030768793" evidence="3">
    <location>
        <begin position="23"/>
        <end position="631"/>
    </location>
</feature>
<dbReference type="InterPro" id="IPR011990">
    <property type="entry name" value="TPR-like_helical_dom_sf"/>
</dbReference>
<dbReference type="SMART" id="SM00028">
    <property type="entry name" value="TPR"/>
    <property type="match status" value="3"/>
</dbReference>
<dbReference type="Pfam" id="PF13414">
    <property type="entry name" value="TPR_11"/>
    <property type="match status" value="1"/>
</dbReference>
<feature type="transmembrane region" description="Helical" evidence="2">
    <location>
        <begin position="214"/>
        <end position="231"/>
    </location>
</feature>
<dbReference type="Proteomes" id="UP000886069">
    <property type="component" value="Unassembled WGS sequence"/>
</dbReference>
<dbReference type="PROSITE" id="PS50293">
    <property type="entry name" value="TPR_REGION"/>
    <property type="match status" value="1"/>
</dbReference>
<evidence type="ECO:0000256" key="2">
    <source>
        <dbReference type="SAM" id="Phobius"/>
    </source>
</evidence>
<dbReference type="PANTHER" id="PTHR12558:SF13">
    <property type="entry name" value="CELL DIVISION CYCLE PROTEIN 27 HOMOLOG"/>
    <property type="match status" value="1"/>
</dbReference>
<dbReference type="InterPro" id="IPR019734">
    <property type="entry name" value="TPR_rpt"/>
</dbReference>
<feature type="repeat" description="TPR" evidence="1">
    <location>
        <begin position="309"/>
        <end position="342"/>
    </location>
</feature>
<feature type="signal peptide" evidence="3">
    <location>
        <begin position="1"/>
        <end position="22"/>
    </location>
</feature>
<organism evidence="4">
    <name type="scientific">Eiseniibacteriota bacterium</name>
    <dbReference type="NCBI Taxonomy" id="2212470"/>
    <lineage>
        <taxon>Bacteria</taxon>
        <taxon>Candidatus Eiseniibacteriota</taxon>
    </lineage>
</organism>
<evidence type="ECO:0000256" key="1">
    <source>
        <dbReference type="PROSITE-ProRule" id="PRU00339"/>
    </source>
</evidence>
<comment type="caution">
    <text evidence="4">The sequence shown here is derived from an EMBL/GenBank/DDBJ whole genome shotgun (WGS) entry which is preliminary data.</text>
</comment>
<feature type="transmembrane region" description="Helical" evidence="2">
    <location>
        <begin position="175"/>
        <end position="202"/>
    </location>
</feature>
<dbReference type="SUPFAM" id="SSF48452">
    <property type="entry name" value="TPR-like"/>
    <property type="match status" value="1"/>
</dbReference>
<name>A0A7V2F404_UNCEI</name>
<protein>
    <submittedName>
        <fullName evidence="4">Tetratricopeptide repeat protein</fullName>
    </submittedName>
</protein>
<evidence type="ECO:0000256" key="3">
    <source>
        <dbReference type="SAM" id="SignalP"/>
    </source>
</evidence>
<dbReference type="AlphaFoldDB" id="A0A7V2F404"/>
<gene>
    <name evidence="4" type="ORF">ENO08_03095</name>
</gene>
<dbReference type="EMBL" id="DSEC01000220">
    <property type="protein sequence ID" value="HER43426.1"/>
    <property type="molecule type" value="Genomic_DNA"/>
</dbReference>
<feature type="transmembrane region" description="Helical" evidence="2">
    <location>
        <begin position="125"/>
        <end position="155"/>
    </location>
</feature>
<evidence type="ECO:0000313" key="4">
    <source>
        <dbReference type="EMBL" id="HER43426.1"/>
    </source>
</evidence>
<sequence length="631" mass="70359">MTNRAIVSLLTLLTVIAFCTDAETGPLDRIGDTRLRAYSYDEVTQGAPALLVPSRILYREGLELVEKGDWAGARERFLLASELSGDYPDPLLTLAKNEFLRLDPGFLPHTIEGFQRLASNFYVQAFVLANTALLVTAVSIGTLLLLLVYLLVKYWPLVDHSIREWYSVRCSFPPAGWVGIILAIALVSLRAGIALYIPILLLSVWVSLKLKERIAVSVLLIAVSALSFFAGHSNTFVPAMDPRSVTRRLSLINERGADNELFQLINEIDDARYRSERDYALGTLLYRLEILAEAGNFLLSSVSVDPEFAPAYVNLGNVYFKQGDFEKALAGYQNAISIDPEHILAHYNLGQTYIKKMLFAESSQSLKRANELGIEEYRTMHPSTRFSNMTIYEDGFGPGALWAMAHSEGAGRERVLFSEILQPYLLFPFDRLWILLAGSAIAAFVLGAKVPRSKSVFRCENCDRPACHLCADEELGVRLCRDCASVVDGLSSVKVIEALLRHRRQKVFKAAAKKIRKRTLLFPGAAQIYYGKTFAGACCISLCLAGVMLLLWNGIYFKDPSALERTTPLWQTIAPFAMLLYGVLASIAQKSKKAPKPFWILPPELRDVEKKERKPAKPVEAETYPWETVGV</sequence>
<feature type="transmembrane region" description="Helical" evidence="2">
    <location>
        <begin position="432"/>
        <end position="448"/>
    </location>
</feature>
<accession>A0A7V2F404</accession>
<dbReference type="PANTHER" id="PTHR12558">
    <property type="entry name" value="CELL DIVISION CYCLE 16,23,27"/>
    <property type="match status" value="1"/>
</dbReference>
<dbReference type="Gene3D" id="1.25.40.10">
    <property type="entry name" value="Tetratricopeptide repeat domain"/>
    <property type="match status" value="1"/>
</dbReference>
<proteinExistence type="predicted"/>
<keyword evidence="2" id="KW-0472">Membrane</keyword>